<dbReference type="InterPro" id="IPR040234">
    <property type="entry name" value="QC/QCL"/>
</dbReference>
<keyword evidence="3" id="KW-0479">Metal-binding</keyword>
<keyword evidence="2" id="KW-0012">Acyltransferase</keyword>
<keyword evidence="3" id="KW-0732">Signal</keyword>
<comment type="similarity">
    <text evidence="3">Belongs to the peptidase M28 family.</text>
</comment>
<feature type="compositionally biased region" description="Acidic residues" evidence="4">
    <location>
        <begin position="378"/>
        <end position="387"/>
    </location>
</feature>
<feature type="region of interest" description="Disordered" evidence="4">
    <location>
        <begin position="368"/>
        <end position="387"/>
    </location>
</feature>
<comment type="caution">
    <text evidence="6">The sequence shown here is derived from an EMBL/GenBank/DDBJ whole genome shotgun (WGS) entry which is preliminary data.</text>
</comment>
<dbReference type="SUPFAM" id="SSF53187">
    <property type="entry name" value="Zn-dependent exopeptidases"/>
    <property type="match status" value="1"/>
</dbReference>
<feature type="signal peptide" evidence="3">
    <location>
        <begin position="1"/>
        <end position="33"/>
    </location>
</feature>
<dbReference type="GO" id="GO:0008270">
    <property type="term" value="F:zinc ion binding"/>
    <property type="evidence" value="ECO:0007669"/>
    <property type="project" value="TreeGrafter"/>
</dbReference>
<feature type="chain" id="PRO_5040545362" description="Peptide hydrolase" evidence="3">
    <location>
        <begin position="34"/>
        <end position="478"/>
    </location>
</feature>
<sequence>MDIMKTHRRQTGAKKRNGILILLPTILTLLASSASPNNIYADAFTAEAKAFQTSSVMDIEMIASWGPSDPTRFNPHTGSLLAPLMIPRVSGTANNTRVQEYILDFFAKLNATSLAGTTFAPEEDSQDNHNQPITKRKVSKRFESQVQEKEKLFRRAPGTTGTGWHLELDRFVDKTPFGEKTFTNLIFTKNPNAENRLVFAAHFDSKYFPPMDKPREQWNGGDDTLPFVAATDSAAPCAILLDMAASLDRALDQPGRDDKDTTLQLIFFDGEEAFGEWSADDSLYGSRHLAEKWEKQRVTRSRVATGRNGGSTSNNLDGIELFVLLDLLGVENPRVPSYFGATHWVHEHSLAIEQRLWDAKLHGGQVLARRKEGRSEERADEDDDDMDMLETEEPMTPFFTKLAVRGGVDDDHRPFMQRGVPIFHVIPMPFPRVWHSLEDDANAISQEVVEGWANIFRTFTVEYLQLLKAKPIHRRDEL</sequence>
<feature type="domain" description="Peptidase M28" evidence="5">
    <location>
        <begin position="184"/>
        <end position="458"/>
    </location>
</feature>
<dbReference type="GO" id="GO:0016603">
    <property type="term" value="F:glutaminyl-peptide cyclotransferase activity"/>
    <property type="evidence" value="ECO:0007669"/>
    <property type="project" value="InterPro"/>
</dbReference>
<dbReference type="AlphaFoldDB" id="A0A9P6UIZ2"/>
<proteinExistence type="inferred from homology"/>
<accession>A0A9P6UIZ2</accession>
<evidence type="ECO:0000256" key="4">
    <source>
        <dbReference type="SAM" id="MobiDB-lite"/>
    </source>
</evidence>
<dbReference type="EMBL" id="JAAAIN010001109">
    <property type="protein sequence ID" value="KAG0306843.1"/>
    <property type="molecule type" value="Genomic_DNA"/>
</dbReference>
<dbReference type="InterPro" id="IPR037457">
    <property type="entry name" value="M28_QC"/>
</dbReference>
<name>A0A9P6UIZ2_9FUNG</name>
<dbReference type="GO" id="GO:0008233">
    <property type="term" value="F:peptidase activity"/>
    <property type="evidence" value="ECO:0007669"/>
    <property type="project" value="UniProtKB-KW"/>
</dbReference>
<evidence type="ECO:0000256" key="1">
    <source>
        <dbReference type="ARBA" id="ARBA00022679"/>
    </source>
</evidence>
<dbReference type="CDD" id="cd03880">
    <property type="entry name" value="M28_QC_like"/>
    <property type="match status" value="1"/>
</dbReference>
<dbReference type="OrthoDB" id="3907302at2759"/>
<dbReference type="EC" id="3.4.-.-" evidence="3"/>
<keyword evidence="3" id="KW-0645">Protease</keyword>
<keyword evidence="3" id="KW-0862">Zinc</keyword>
<organism evidence="6 7">
    <name type="scientific">Linnemannia gamsii</name>
    <dbReference type="NCBI Taxonomy" id="64522"/>
    <lineage>
        <taxon>Eukaryota</taxon>
        <taxon>Fungi</taxon>
        <taxon>Fungi incertae sedis</taxon>
        <taxon>Mucoromycota</taxon>
        <taxon>Mortierellomycotina</taxon>
        <taxon>Mortierellomycetes</taxon>
        <taxon>Mortierellales</taxon>
        <taxon>Mortierellaceae</taxon>
        <taxon>Linnemannia</taxon>
    </lineage>
</organism>
<dbReference type="PANTHER" id="PTHR12283:SF6">
    <property type="entry name" value="GLUTAMINYL-PEPTIDE CYCLOTRANSFERASE-RELATED"/>
    <property type="match status" value="1"/>
</dbReference>
<gene>
    <name evidence="6" type="ORF">BGZ97_000593</name>
</gene>
<dbReference type="PANTHER" id="PTHR12283">
    <property type="entry name" value="GLUTAMINYL-PEPTIDE CYCLOTRANSFERASE"/>
    <property type="match status" value="1"/>
</dbReference>
<dbReference type="GO" id="GO:0006508">
    <property type="term" value="P:proteolysis"/>
    <property type="evidence" value="ECO:0007669"/>
    <property type="project" value="UniProtKB-KW"/>
</dbReference>
<dbReference type="Pfam" id="PF04389">
    <property type="entry name" value="Peptidase_M28"/>
    <property type="match status" value="1"/>
</dbReference>
<evidence type="ECO:0000313" key="7">
    <source>
        <dbReference type="Proteomes" id="UP000823405"/>
    </source>
</evidence>
<reference evidence="6" key="1">
    <citation type="journal article" date="2020" name="Fungal Divers.">
        <title>Resolving the Mortierellaceae phylogeny through synthesis of multi-gene phylogenetics and phylogenomics.</title>
        <authorList>
            <person name="Vandepol N."/>
            <person name="Liber J."/>
            <person name="Desiro A."/>
            <person name="Na H."/>
            <person name="Kennedy M."/>
            <person name="Barry K."/>
            <person name="Grigoriev I.V."/>
            <person name="Miller A.N."/>
            <person name="O'Donnell K."/>
            <person name="Stajich J.E."/>
            <person name="Bonito G."/>
        </authorList>
    </citation>
    <scope>NUCLEOTIDE SEQUENCE</scope>
    <source>
        <strain evidence="6">NVP60</strain>
    </source>
</reference>
<protein>
    <recommendedName>
        <fullName evidence="3">Peptide hydrolase</fullName>
        <ecNumber evidence="3">3.4.-.-</ecNumber>
    </recommendedName>
</protein>
<keyword evidence="1" id="KW-0808">Transferase</keyword>
<evidence type="ECO:0000259" key="5">
    <source>
        <dbReference type="Pfam" id="PF04389"/>
    </source>
</evidence>
<evidence type="ECO:0000313" key="6">
    <source>
        <dbReference type="EMBL" id="KAG0306843.1"/>
    </source>
</evidence>
<evidence type="ECO:0000256" key="2">
    <source>
        <dbReference type="ARBA" id="ARBA00023315"/>
    </source>
</evidence>
<evidence type="ECO:0000256" key="3">
    <source>
        <dbReference type="RuleBase" id="RU361240"/>
    </source>
</evidence>
<keyword evidence="3" id="KW-0378">Hydrolase</keyword>
<keyword evidence="7" id="KW-1185">Reference proteome</keyword>
<dbReference type="Gene3D" id="3.40.630.10">
    <property type="entry name" value="Zn peptidases"/>
    <property type="match status" value="1"/>
</dbReference>
<dbReference type="InterPro" id="IPR007484">
    <property type="entry name" value="Peptidase_M28"/>
</dbReference>
<feature type="region of interest" description="Disordered" evidence="4">
    <location>
        <begin position="119"/>
        <end position="143"/>
    </location>
</feature>
<dbReference type="Proteomes" id="UP000823405">
    <property type="component" value="Unassembled WGS sequence"/>
</dbReference>